<evidence type="ECO:0000313" key="1">
    <source>
        <dbReference type="Proteomes" id="UP000050761"/>
    </source>
</evidence>
<organism evidence="1 2">
    <name type="scientific">Heligmosomoides polygyrus</name>
    <name type="common">Parasitic roundworm</name>
    <dbReference type="NCBI Taxonomy" id="6339"/>
    <lineage>
        <taxon>Eukaryota</taxon>
        <taxon>Metazoa</taxon>
        <taxon>Ecdysozoa</taxon>
        <taxon>Nematoda</taxon>
        <taxon>Chromadorea</taxon>
        <taxon>Rhabditida</taxon>
        <taxon>Rhabditina</taxon>
        <taxon>Rhabditomorpha</taxon>
        <taxon>Strongyloidea</taxon>
        <taxon>Heligmosomidae</taxon>
        <taxon>Heligmosomoides</taxon>
    </lineage>
</organism>
<name>A0A183F2E1_HELPZ</name>
<evidence type="ECO:0000313" key="2">
    <source>
        <dbReference type="WBParaSite" id="HPBE_0000028601-mRNA-1"/>
    </source>
</evidence>
<accession>A0A183F2E1</accession>
<dbReference type="Proteomes" id="UP000050761">
    <property type="component" value="Unassembled WGS sequence"/>
</dbReference>
<proteinExistence type="predicted"/>
<reference evidence="2" key="1">
    <citation type="submission" date="2019-09" db="UniProtKB">
        <authorList>
            <consortium name="WormBaseParasite"/>
        </authorList>
    </citation>
    <scope>IDENTIFICATION</scope>
</reference>
<dbReference type="AlphaFoldDB" id="A0A183F2E1"/>
<protein>
    <submittedName>
        <fullName evidence="2">DUF148 domain-containing protein</fullName>
    </submittedName>
</protein>
<keyword evidence="1" id="KW-1185">Reference proteome</keyword>
<dbReference type="WBParaSite" id="HPBE_0000028601-mRNA-1">
    <property type="protein sequence ID" value="HPBE_0000028601-mRNA-1"/>
    <property type="gene ID" value="HPBE_0000028601"/>
</dbReference>
<sequence length="166" mass="19721">LICTLRDAAVVARIRLPTVTTVEEIWKRSTYLILQAAGSELGMTKPERRKIEKQIWLWTDDVKEKIKEKKRLYNAFLSEKTADNWRIYEEANRAAKKSVAVAKTSHYDEDNEKLEMRDAERQLYWVAKTRHRQGEDIEKFFCINDENGHPLMNLKRAVERLHEFQQ</sequence>